<dbReference type="RefSeq" id="WP_149523559.1">
    <property type="nucleotide sequence ID" value="NZ_VTOU01000004.1"/>
</dbReference>
<comment type="caution">
    <text evidence="1">The sequence shown here is derived from an EMBL/GenBank/DDBJ whole genome shotgun (WGS) entry which is preliminary data.</text>
</comment>
<dbReference type="Proteomes" id="UP000322077">
    <property type="component" value="Unassembled WGS sequence"/>
</dbReference>
<dbReference type="EMBL" id="VTOU01000004">
    <property type="protein sequence ID" value="TZG25019.1"/>
    <property type="molecule type" value="Genomic_DNA"/>
</dbReference>
<accession>A0A5D9C026</accession>
<name>A0A5D9C026_9SPHN</name>
<proteinExistence type="predicted"/>
<keyword evidence="2" id="KW-1185">Reference proteome</keyword>
<reference evidence="1 2" key="1">
    <citation type="submission" date="2019-08" db="EMBL/GenBank/DDBJ databases">
        <authorList>
            <person name="Wang G."/>
            <person name="Xu Z."/>
        </authorList>
    </citation>
    <scope>NUCLEOTIDE SEQUENCE [LARGE SCALE GENOMIC DNA]</scope>
    <source>
        <strain evidence="1 2">ZX</strain>
    </source>
</reference>
<evidence type="ECO:0008006" key="3">
    <source>
        <dbReference type="Google" id="ProtNLM"/>
    </source>
</evidence>
<sequence>MPSLPVLDRRAALRLIAASPIGLPLIAAAGDLASGGLTDRLAPFWPVYDYTRQNEDRVGELRAGYFLPEKKLYSGAGITVSKLRIDSWLSDFDGIAEDVRRLHARFPAAWARHAAHFDKVFPDFRVSTAPIYLMLSLGDFDAHLEPNKGVLPLFIGLDGIVQYHGAQADLAVLLDHESYHLYQGQVNPALALKSRPPLFITLWMEGTATRVSELLNPQANSLAVLLNDAALAAAAPDTIRRAAQVMIDRIDAVSEKDEDRFFGAGHEGPEPARIGYLLGLLIARRLTGRYSPAALARIDGPAVRELCLEGLTAIARG</sequence>
<dbReference type="AlphaFoldDB" id="A0A5D9C026"/>
<organism evidence="1 2">
    <name type="scientific">Sphingomonas montanisoli</name>
    <dbReference type="NCBI Taxonomy" id="2606412"/>
    <lineage>
        <taxon>Bacteria</taxon>
        <taxon>Pseudomonadati</taxon>
        <taxon>Pseudomonadota</taxon>
        <taxon>Alphaproteobacteria</taxon>
        <taxon>Sphingomonadales</taxon>
        <taxon>Sphingomonadaceae</taxon>
        <taxon>Sphingomonas</taxon>
    </lineage>
</organism>
<protein>
    <recommendedName>
        <fullName evidence="3">DUF2268 domain-containing protein</fullName>
    </recommendedName>
</protein>
<evidence type="ECO:0000313" key="2">
    <source>
        <dbReference type="Proteomes" id="UP000322077"/>
    </source>
</evidence>
<gene>
    <name evidence="1" type="ORF">FYJ91_17290</name>
</gene>
<evidence type="ECO:0000313" key="1">
    <source>
        <dbReference type="EMBL" id="TZG25019.1"/>
    </source>
</evidence>